<name>A9M5J7_BRUC2</name>
<dbReference type="AlphaFoldDB" id="A9M5J7"/>
<reference evidence="1 2" key="1">
    <citation type="submission" date="2007-10" db="EMBL/GenBank/DDBJ databases">
        <title>Brucella canis ATCC 23365 whole genome shotgun sequencing project.</title>
        <authorList>
            <person name="Setubal J.C."/>
            <person name="Bowns C."/>
            <person name="Boyle S."/>
            <person name="Crasta O.R."/>
            <person name="Czar M.J."/>
            <person name="Dharmanolla C."/>
            <person name="Gillespie J.J."/>
            <person name="Kenyon R.W."/>
            <person name="Lu J."/>
            <person name="Mane S."/>
            <person name="Mohapatra S."/>
            <person name="Nagrani S."/>
            <person name="Purkayastha A."/>
            <person name="Rajasimha H.K."/>
            <person name="Shallom J.M."/>
            <person name="Shallom S."/>
            <person name="Shukla M."/>
            <person name="Snyder E.E."/>
            <person name="Sobral B.W."/>
            <person name="Wattam A.R."/>
            <person name="Will R."/>
            <person name="Williams K."/>
            <person name="Yoo H."/>
            <person name="Bruce D."/>
            <person name="Detter C."/>
            <person name="Munk C."/>
            <person name="Brettin T.S."/>
        </authorList>
    </citation>
    <scope>NUCLEOTIDE SEQUENCE [LARGE SCALE GENOMIC DNA]</scope>
    <source>
        <strain evidence="2">ATCC 23365 / NCTC 10854 / RM-666</strain>
    </source>
</reference>
<keyword evidence="2" id="KW-1185">Reference proteome</keyword>
<protein>
    <submittedName>
        <fullName evidence="1">Uncharacterized protein</fullName>
    </submittedName>
</protein>
<proteinExistence type="predicted"/>
<evidence type="ECO:0000313" key="2">
    <source>
        <dbReference type="Proteomes" id="UP000001385"/>
    </source>
</evidence>
<organism evidence="1 2">
    <name type="scientific">Brucella canis (strain ATCC 23365 / NCTC 10854 / RM-666)</name>
    <dbReference type="NCBI Taxonomy" id="483179"/>
    <lineage>
        <taxon>Bacteria</taxon>
        <taxon>Pseudomonadati</taxon>
        <taxon>Pseudomonadota</taxon>
        <taxon>Alphaproteobacteria</taxon>
        <taxon>Hyphomicrobiales</taxon>
        <taxon>Brucellaceae</taxon>
        <taxon>Brucella/Ochrobactrum group</taxon>
        <taxon>Brucella</taxon>
    </lineage>
</organism>
<gene>
    <name evidence="1" type="ordered locus">BCAN_A1203</name>
</gene>
<dbReference type="Proteomes" id="UP000001385">
    <property type="component" value="Chromosome I"/>
</dbReference>
<dbReference type="KEGG" id="bcs:BCAN_A1203"/>
<sequence length="30" mass="3408">MHLYEWTAGCYCALKAFPAKVRSGFAWDNA</sequence>
<dbReference type="EMBL" id="CP000872">
    <property type="protein sequence ID" value="ABX62252.1"/>
    <property type="molecule type" value="Genomic_DNA"/>
</dbReference>
<dbReference type="HOGENOM" id="CLU_3402463_0_0_5"/>
<evidence type="ECO:0000313" key="1">
    <source>
        <dbReference type="EMBL" id="ABX62252.1"/>
    </source>
</evidence>
<accession>A9M5J7</accession>